<evidence type="ECO:0000256" key="1">
    <source>
        <dbReference type="ARBA" id="ARBA00004651"/>
    </source>
</evidence>
<dbReference type="Proteomes" id="UP001337723">
    <property type="component" value="Chromosome"/>
</dbReference>
<feature type="transmembrane region" description="Helical" evidence="7">
    <location>
        <begin position="864"/>
        <end position="890"/>
    </location>
</feature>
<evidence type="ECO:0000259" key="8">
    <source>
        <dbReference type="PROSITE" id="PS50893"/>
    </source>
</evidence>
<dbReference type="InterPro" id="IPR003593">
    <property type="entry name" value="AAA+_ATPase"/>
</dbReference>
<reference evidence="10 11" key="1">
    <citation type="submission" date="2023-01" db="EMBL/GenBank/DDBJ databases">
        <title>Complete genome sequence of Roseicyclus marinus strain Dej080120_10.</title>
        <authorList>
            <person name="Ueki S."/>
            <person name="Maruyama F."/>
        </authorList>
    </citation>
    <scope>NUCLEOTIDE SEQUENCE [LARGE SCALE GENOMIC DNA]</scope>
    <source>
        <strain evidence="10 11">Dej080120_10</strain>
    </source>
</reference>
<dbReference type="SUPFAM" id="SSF90123">
    <property type="entry name" value="ABC transporter transmembrane region"/>
    <property type="match status" value="2"/>
</dbReference>
<evidence type="ECO:0000256" key="2">
    <source>
        <dbReference type="ARBA" id="ARBA00022692"/>
    </source>
</evidence>
<dbReference type="GO" id="GO:0140359">
    <property type="term" value="F:ABC-type transporter activity"/>
    <property type="evidence" value="ECO:0007669"/>
    <property type="project" value="InterPro"/>
</dbReference>
<evidence type="ECO:0000313" key="10">
    <source>
        <dbReference type="EMBL" id="BDW85444.1"/>
    </source>
</evidence>
<dbReference type="InterPro" id="IPR036640">
    <property type="entry name" value="ABC1_TM_sf"/>
</dbReference>
<feature type="transmembrane region" description="Helical" evidence="7">
    <location>
        <begin position="772"/>
        <end position="793"/>
    </location>
</feature>
<feature type="transmembrane region" description="Helical" evidence="7">
    <location>
        <begin position="741"/>
        <end position="766"/>
    </location>
</feature>
<keyword evidence="2 7" id="KW-0812">Transmembrane</keyword>
<evidence type="ECO:0000256" key="4">
    <source>
        <dbReference type="ARBA" id="ARBA00022840"/>
    </source>
</evidence>
<feature type="domain" description="ABC transmembrane type-1" evidence="9">
    <location>
        <begin position="741"/>
        <end position="1020"/>
    </location>
</feature>
<protein>
    <recommendedName>
        <fullName evidence="12">ATP-binding cassette subfamily C protein LapB</fullName>
    </recommendedName>
</protein>
<feature type="domain" description="ABC transporter" evidence="8">
    <location>
        <begin position="1054"/>
        <end position="1288"/>
    </location>
</feature>
<organism evidence="10 11">
    <name type="scientific">Roseicyclus marinus</name>
    <dbReference type="NCBI Taxonomy" id="2161673"/>
    <lineage>
        <taxon>Bacteria</taxon>
        <taxon>Pseudomonadati</taxon>
        <taxon>Pseudomonadota</taxon>
        <taxon>Alphaproteobacteria</taxon>
        <taxon>Rhodobacterales</taxon>
        <taxon>Roseobacteraceae</taxon>
        <taxon>Roseicyclus</taxon>
    </lineage>
</organism>
<dbReference type="GO" id="GO:0034040">
    <property type="term" value="F:ATPase-coupled lipid transmembrane transporter activity"/>
    <property type="evidence" value="ECO:0007669"/>
    <property type="project" value="TreeGrafter"/>
</dbReference>
<dbReference type="PANTHER" id="PTHR24221">
    <property type="entry name" value="ATP-BINDING CASSETTE SUB-FAMILY B"/>
    <property type="match status" value="1"/>
</dbReference>
<dbReference type="PROSITE" id="PS50893">
    <property type="entry name" value="ABC_TRANSPORTER_2"/>
    <property type="match status" value="2"/>
</dbReference>
<feature type="transmembrane region" description="Helical" evidence="7">
    <location>
        <begin position="134"/>
        <end position="167"/>
    </location>
</feature>
<dbReference type="InterPro" id="IPR003439">
    <property type="entry name" value="ABC_transporter-like_ATP-bd"/>
</dbReference>
<dbReference type="GO" id="GO:0016887">
    <property type="term" value="F:ATP hydrolysis activity"/>
    <property type="evidence" value="ECO:0007669"/>
    <property type="project" value="InterPro"/>
</dbReference>
<dbReference type="RefSeq" id="WP_338276296.1">
    <property type="nucleotide sequence ID" value="NZ_AP027266.1"/>
</dbReference>
<dbReference type="InterPro" id="IPR039421">
    <property type="entry name" value="Type_1_exporter"/>
</dbReference>
<dbReference type="PANTHER" id="PTHR24221:SF248">
    <property type="entry name" value="ABC TRANSPORTER TRANSMEMBRANE REGION"/>
    <property type="match status" value="1"/>
</dbReference>
<dbReference type="SMART" id="SM00382">
    <property type="entry name" value="AAA"/>
    <property type="match status" value="2"/>
</dbReference>
<dbReference type="GO" id="GO:0005886">
    <property type="term" value="C:plasma membrane"/>
    <property type="evidence" value="ECO:0007669"/>
    <property type="project" value="UniProtKB-SubCell"/>
</dbReference>
<sequence>MGDAALPGRGAIIAGSLVINILGLAFPLFMLQVYDRILPFRSTDTLFVMAVGVFIALCFEAYLRYCRAEISNQLSAKFEHGATLKLMARNLARPLNETEWAGPGRLMESFRSISNLKSYYAGQNFQQILDLPFVLIYIAVAAAISPVIGASIIVGYVCFAVASLVFLRSFSRLSHDHKELEARRTNFLTETFKNAHTLKSLAMEATIMRRYERLARASAEYHAKMTRLIEGTSIIGTTFSALLSATAISLGAYLSIEGQITNGELAAIILLTLRCAAPVQRFGSLFVRQLQDTALSDRLAEEIMEQAQPRPGMPGQGEGQSDPAAPAALPRVVFRDVTATFKSTDREILSACNFVFNAGEFVVLTGPSGSGRSTVLELIAGFIEPTKGEVRFECPAGSAWTDLKSPPRLGYLSATSEFFDGTLLDNVSLFESVDVDAVRDLSRRMGADEIISRLPYGLNTGVGDKVVEILPAGWSKHIMAVRAFASGLDIVLIDNATVDFDVAQERKFRNFLASMKGKVTIILVSDKADYSDLADRICVVDGGRLQYAEDFSYKDGAFSRLPLRRGAEVLAAEADLVPTLSGPAAMRQHLPNVLKQVFKTQNQVSACFPALLEAVDFNGSVRDVFEALPYFEDELTFDDLNNSMARLGFRIEERRARIDRLDPRLLPCLFVPPDRPALVVENRDGSCSAHDGTRDCDIADLPQSARLGTIYRYHSKSTADAEVQDWVVSIFRRFSSLIPSLFFIGTLHAGLTLASPLFLILVYGSVIPSGSLIFLAELYIGVVLTVLIGFFALRQKASILAFISGRVDYLMSTSILSRVLAMPSAYTERASIGSQYARLRGFEGLRDVFHSPIGSLFVDLPSTLVVAAALFVINPLAALVFAGAVTLYVVTYKFMLPRVSDAVSLAASASAARNEFLIETIFKLRSIREIGGASIWLERMRGISAHAVDASSKAASLAAVNYSIGHLIMTTAGLAIVAISIPSVWAGTASPVVLIVSMTLMWRVLNPAQMVFSNLTRVEGLNAAKRQINSLMQVRPERPMAFNYASSIALKGGVEFSKVSFRYSPQADPSLLSVDFKLEPGQILAVGGANGAGKSTLMSLILGMYRPQAGSIMFDAIDSRQIDPFKIRRSIGYAPAQAQMFRATILQNVMFSRPDASMDQIWSALEMSGAAEGIRALSQGLDHRLGDGRNELPFSLVSQISLARAYLSEGPLLLLDEPTRGLSPENEQLFLKVLDTMRGKKTIIFSSHRISELRRADKVLLLDKGYVRAFAPPREIFRDPAASMSNSA</sequence>
<accession>A0AA48H2Q2</accession>
<evidence type="ECO:0000256" key="7">
    <source>
        <dbReference type="SAM" id="Phobius"/>
    </source>
</evidence>
<proteinExistence type="predicted"/>
<dbReference type="Pfam" id="PF00664">
    <property type="entry name" value="ABC_membrane"/>
    <property type="match status" value="2"/>
</dbReference>
<evidence type="ECO:0000259" key="9">
    <source>
        <dbReference type="PROSITE" id="PS50929"/>
    </source>
</evidence>
<keyword evidence="4" id="KW-0067">ATP-binding</keyword>
<dbReference type="GO" id="GO:0005524">
    <property type="term" value="F:ATP binding"/>
    <property type="evidence" value="ECO:0007669"/>
    <property type="project" value="UniProtKB-KW"/>
</dbReference>
<dbReference type="InterPro" id="IPR027417">
    <property type="entry name" value="P-loop_NTPase"/>
</dbReference>
<dbReference type="KEGG" id="rmai:MACH21_16210"/>
<keyword evidence="6 7" id="KW-0472">Membrane</keyword>
<dbReference type="PROSITE" id="PS50929">
    <property type="entry name" value="ABC_TM1F"/>
    <property type="match status" value="2"/>
</dbReference>
<dbReference type="Pfam" id="PF00005">
    <property type="entry name" value="ABC_tran"/>
    <property type="match status" value="2"/>
</dbReference>
<feature type="transmembrane region" description="Helical" evidence="7">
    <location>
        <begin position="985"/>
        <end position="1005"/>
    </location>
</feature>
<feature type="transmembrane region" description="Helical" evidence="7">
    <location>
        <begin position="46"/>
        <end position="65"/>
    </location>
</feature>
<evidence type="ECO:0000256" key="3">
    <source>
        <dbReference type="ARBA" id="ARBA00022741"/>
    </source>
</evidence>
<comment type="subcellular location">
    <subcellularLocation>
        <location evidence="1">Cell membrane</location>
        <topology evidence="1">Multi-pass membrane protein</topology>
    </subcellularLocation>
</comment>
<dbReference type="SUPFAM" id="SSF52540">
    <property type="entry name" value="P-loop containing nucleoside triphosphate hydrolases"/>
    <property type="match status" value="2"/>
</dbReference>
<feature type="transmembrane region" description="Helical" evidence="7">
    <location>
        <begin position="959"/>
        <end position="979"/>
    </location>
</feature>
<feature type="domain" description="ABC transporter" evidence="8">
    <location>
        <begin position="332"/>
        <end position="567"/>
    </location>
</feature>
<name>A0AA48H2Q2_9RHOB</name>
<evidence type="ECO:0000256" key="5">
    <source>
        <dbReference type="ARBA" id="ARBA00022989"/>
    </source>
</evidence>
<evidence type="ECO:0000313" key="11">
    <source>
        <dbReference type="Proteomes" id="UP001337723"/>
    </source>
</evidence>
<dbReference type="Gene3D" id="1.20.1560.10">
    <property type="entry name" value="ABC transporter type 1, transmembrane domain"/>
    <property type="match status" value="2"/>
</dbReference>
<dbReference type="InterPro" id="IPR011527">
    <property type="entry name" value="ABC1_TM_dom"/>
</dbReference>
<feature type="transmembrane region" description="Helical" evidence="7">
    <location>
        <begin position="12"/>
        <end position="34"/>
    </location>
</feature>
<gene>
    <name evidence="10" type="ORF">MACH21_16210</name>
</gene>
<dbReference type="EMBL" id="AP027266">
    <property type="protein sequence ID" value="BDW85444.1"/>
    <property type="molecule type" value="Genomic_DNA"/>
</dbReference>
<evidence type="ECO:0008006" key="12">
    <source>
        <dbReference type="Google" id="ProtNLM"/>
    </source>
</evidence>
<keyword evidence="5 7" id="KW-1133">Transmembrane helix</keyword>
<keyword evidence="3" id="KW-0547">Nucleotide-binding</keyword>
<dbReference type="Gene3D" id="3.40.50.300">
    <property type="entry name" value="P-loop containing nucleotide triphosphate hydrolases"/>
    <property type="match status" value="2"/>
</dbReference>
<evidence type="ECO:0000256" key="6">
    <source>
        <dbReference type="ARBA" id="ARBA00023136"/>
    </source>
</evidence>
<keyword evidence="11" id="KW-1185">Reference proteome</keyword>
<feature type="domain" description="ABC transmembrane type-1" evidence="9">
    <location>
        <begin position="11"/>
        <end position="291"/>
    </location>
</feature>